<gene>
    <name evidence="14" type="ORF">C4K68_08665</name>
</gene>
<comment type="caution">
    <text evidence="14">The sequence shown here is derived from an EMBL/GenBank/DDBJ whole genome shotgun (WGS) entry which is preliminary data.</text>
</comment>
<evidence type="ECO:0000256" key="6">
    <source>
        <dbReference type="ARBA" id="ARBA00022692"/>
    </source>
</evidence>
<sequence>MRVKGSPRHGAVAGFSLIELMVTIAVLAILATVAVPSFTSMIASANLSSRAEDLRRDLQLARSEAIRVRENVVFCRSDDQSSCTTGDVAGSWGGWIVFVDTDGDNVRDAGETILRSYSLSDSYELISSAALGTEGNRVRFSANGFAYQIASSRDLVSGTFALCRPSSAVTDNVREVSMISGGRTWVSTADDDGACSQPSDP</sequence>
<evidence type="ECO:0000256" key="1">
    <source>
        <dbReference type="ARBA" id="ARBA00004377"/>
    </source>
</evidence>
<dbReference type="Pfam" id="PF07963">
    <property type="entry name" value="N_methyl"/>
    <property type="match status" value="1"/>
</dbReference>
<dbReference type="GO" id="GO:0005886">
    <property type="term" value="C:plasma membrane"/>
    <property type="evidence" value="ECO:0007669"/>
    <property type="project" value="UniProtKB-SubCell"/>
</dbReference>
<evidence type="ECO:0000256" key="8">
    <source>
        <dbReference type="ARBA" id="ARBA00023136"/>
    </source>
</evidence>
<protein>
    <recommendedName>
        <fullName evidence="2">Type II secretion system protein H</fullName>
    </recommendedName>
    <alternativeName>
        <fullName evidence="10">General secretion pathway protein H</fullName>
    </alternativeName>
</protein>
<dbReference type="Proteomes" id="UP000238196">
    <property type="component" value="Unassembled WGS sequence"/>
</dbReference>
<evidence type="ECO:0000256" key="3">
    <source>
        <dbReference type="ARBA" id="ARBA00022475"/>
    </source>
</evidence>
<evidence type="ECO:0000256" key="11">
    <source>
        <dbReference type="SAM" id="Coils"/>
    </source>
</evidence>
<dbReference type="InterPro" id="IPR012902">
    <property type="entry name" value="N_methyl_site"/>
</dbReference>
<proteinExistence type="inferred from homology"/>
<keyword evidence="11" id="KW-0175">Coiled coil</keyword>
<evidence type="ECO:0000256" key="7">
    <source>
        <dbReference type="ARBA" id="ARBA00022989"/>
    </source>
</evidence>
<dbReference type="EMBL" id="PRLP01000026">
    <property type="protein sequence ID" value="PPC77772.1"/>
    <property type="molecule type" value="Genomic_DNA"/>
</dbReference>
<comment type="subcellular location">
    <subcellularLocation>
        <location evidence="1">Cell inner membrane</location>
        <topology evidence="1">Single-pass membrane protein</topology>
    </subcellularLocation>
</comment>
<dbReference type="Pfam" id="PF12019">
    <property type="entry name" value="GspH"/>
    <property type="match status" value="1"/>
</dbReference>
<dbReference type="PROSITE" id="PS00409">
    <property type="entry name" value="PROKAR_NTER_METHYL"/>
    <property type="match status" value="1"/>
</dbReference>
<evidence type="ECO:0000256" key="5">
    <source>
        <dbReference type="ARBA" id="ARBA00022519"/>
    </source>
</evidence>
<comment type="similarity">
    <text evidence="9">Belongs to the GSP H family.</text>
</comment>
<keyword evidence="3" id="KW-1003">Cell membrane</keyword>
<evidence type="ECO:0000259" key="13">
    <source>
        <dbReference type="Pfam" id="PF12019"/>
    </source>
</evidence>
<name>A0A2S5KSX1_9PROT</name>
<dbReference type="AlphaFoldDB" id="A0A2S5KSX1"/>
<keyword evidence="7 12" id="KW-1133">Transmembrane helix</keyword>
<dbReference type="GO" id="GO:0015627">
    <property type="term" value="C:type II protein secretion system complex"/>
    <property type="evidence" value="ECO:0007669"/>
    <property type="project" value="InterPro"/>
</dbReference>
<keyword evidence="6 12" id="KW-0812">Transmembrane</keyword>
<evidence type="ECO:0000256" key="12">
    <source>
        <dbReference type="SAM" id="Phobius"/>
    </source>
</evidence>
<feature type="coiled-coil region" evidence="11">
    <location>
        <begin position="44"/>
        <end position="71"/>
    </location>
</feature>
<dbReference type="OrthoDB" id="8592199at2"/>
<evidence type="ECO:0000256" key="4">
    <source>
        <dbReference type="ARBA" id="ARBA00022481"/>
    </source>
</evidence>
<evidence type="ECO:0000313" key="15">
    <source>
        <dbReference type="Proteomes" id="UP000238196"/>
    </source>
</evidence>
<feature type="domain" description="General secretion pathway GspH" evidence="13">
    <location>
        <begin position="51"/>
        <end position="169"/>
    </location>
</feature>
<keyword evidence="8 12" id="KW-0472">Membrane</keyword>
<evidence type="ECO:0000256" key="10">
    <source>
        <dbReference type="ARBA" id="ARBA00030775"/>
    </source>
</evidence>
<accession>A0A2S5KSX1</accession>
<dbReference type="Gene3D" id="3.55.40.10">
    <property type="entry name" value="minor pseudopilin epsh domain"/>
    <property type="match status" value="1"/>
</dbReference>
<dbReference type="GO" id="GO:0015628">
    <property type="term" value="P:protein secretion by the type II secretion system"/>
    <property type="evidence" value="ECO:0007669"/>
    <property type="project" value="InterPro"/>
</dbReference>
<reference evidence="14 15" key="1">
    <citation type="submission" date="2018-02" db="EMBL/GenBank/DDBJ databases">
        <title>novel marine gammaproteobacteria from coastal saline agro ecosystem.</title>
        <authorList>
            <person name="Krishnan R."/>
            <person name="Ramesh Kumar N."/>
        </authorList>
    </citation>
    <scope>NUCLEOTIDE SEQUENCE [LARGE SCALE GENOMIC DNA]</scope>
    <source>
        <strain evidence="14 15">228</strain>
    </source>
</reference>
<evidence type="ECO:0000256" key="2">
    <source>
        <dbReference type="ARBA" id="ARBA00021549"/>
    </source>
</evidence>
<dbReference type="SUPFAM" id="SSF54523">
    <property type="entry name" value="Pili subunits"/>
    <property type="match status" value="1"/>
</dbReference>
<evidence type="ECO:0000256" key="9">
    <source>
        <dbReference type="ARBA" id="ARBA00025772"/>
    </source>
</evidence>
<keyword evidence="5" id="KW-0997">Cell inner membrane</keyword>
<dbReference type="InterPro" id="IPR045584">
    <property type="entry name" value="Pilin-like"/>
</dbReference>
<feature type="transmembrane region" description="Helical" evidence="12">
    <location>
        <begin position="12"/>
        <end position="35"/>
    </location>
</feature>
<organism evidence="14 15">
    <name type="scientific">Proteobacteria bacterium 228</name>
    <dbReference type="NCBI Taxonomy" id="2083153"/>
    <lineage>
        <taxon>Bacteria</taxon>
        <taxon>Pseudomonadati</taxon>
        <taxon>Pseudomonadota</taxon>
    </lineage>
</organism>
<evidence type="ECO:0000313" key="14">
    <source>
        <dbReference type="EMBL" id="PPC77772.1"/>
    </source>
</evidence>
<dbReference type="NCBIfam" id="TIGR02532">
    <property type="entry name" value="IV_pilin_GFxxxE"/>
    <property type="match status" value="1"/>
</dbReference>
<dbReference type="InterPro" id="IPR022346">
    <property type="entry name" value="T2SS_GspH"/>
</dbReference>
<keyword evidence="4" id="KW-0488">Methylation</keyword>